<dbReference type="STRING" id="504805.SAMN05421505_12470"/>
<name>A0A1G8FSR7_9ACTN</name>
<proteinExistence type="predicted"/>
<feature type="region of interest" description="Disordered" evidence="1">
    <location>
        <begin position="176"/>
        <end position="198"/>
    </location>
</feature>
<keyword evidence="3" id="KW-1185">Reference proteome</keyword>
<organism evidence="2 3">
    <name type="scientific">Sinosporangium album</name>
    <dbReference type="NCBI Taxonomy" id="504805"/>
    <lineage>
        <taxon>Bacteria</taxon>
        <taxon>Bacillati</taxon>
        <taxon>Actinomycetota</taxon>
        <taxon>Actinomycetes</taxon>
        <taxon>Streptosporangiales</taxon>
        <taxon>Streptosporangiaceae</taxon>
        <taxon>Sinosporangium</taxon>
    </lineage>
</organism>
<dbReference type="EMBL" id="FNCN01000024">
    <property type="protein sequence ID" value="SDH85165.1"/>
    <property type="molecule type" value="Genomic_DNA"/>
</dbReference>
<feature type="region of interest" description="Disordered" evidence="1">
    <location>
        <begin position="82"/>
        <end position="113"/>
    </location>
</feature>
<evidence type="ECO:0000256" key="1">
    <source>
        <dbReference type="SAM" id="MobiDB-lite"/>
    </source>
</evidence>
<dbReference type="Proteomes" id="UP000198923">
    <property type="component" value="Unassembled WGS sequence"/>
</dbReference>
<reference evidence="2 3" key="1">
    <citation type="submission" date="2016-10" db="EMBL/GenBank/DDBJ databases">
        <authorList>
            <person name="de Groot N.N."/>
        </authorList>
    </citation>
    <scope>NUCLEOTIDE SEQUENCE [LARGE SCALE GENOMIC DNA]</scope>
    <source>
        <strain evidence="2 3">CPCC 201354</strain>
    </source>
</reference>
<feature type="compositionally biased region" description="Low complexity" evidence="1">
    <location>
        <begin position="84"/>
        <end position="93"/>
    </location>
</feature>
<feature type="compositionally biased region" description="Gly residues" evidence="1">
    <location>
        <begin position="30"/>
        <end position="40"/>
    </location>
</feature>
<evidence type="ECO:0000313" key="2">
    <source>
        <dbReference type="EMBL" id="SDH85165.1"/>
    </source>
</evidence>
<dbReference type="AlphaFoldDB" id="A0A1G8FSR7"/>
<protein>
    <submittedName>
        <fullName evidence="2">Uncharacterized protein</fullName>
    </submittedName>
</protein>
<sequence length="198" mass="19921">MVFSSFTPGDDPRTPGPGGSAPRTPRACGRGPGMVAGGHGWESTRGPGAEIRESARGLGQGLGIGGLGWGWALGAVCGGGGSTGPANTPARSGAGRRGRSTSRESPDSAFSRSGVARPVLFPFGSRPTGPVSIRESPDRSCFHSGVARPVLFLFGSRPAWECEGAPVLGLRSVGSVATRATRESTGLRAPSPRAGGAQ</sequence>
<gene>
    <name evidence="2" type="ORF">SAMN05421505_12470</name>
</gene>
<accession>A0A1G8FSR7</accession>
<evidence type="ECO:0000313" key="3">
    <source>
        <dbReference type="Proteomes" id="UP000198923"/>
    </source>
</evidence>
<feature type="region of interest" description="Disordered" evidence="1">
    <location>
        <begin position="1"/>
        <end position="54"/>
    </location>
</feature>